<gene>
    <name evidence="2" type="ORF">CcCBS67573_g06835</name>
</gene>
<feature type="region of interest" description="Disordered" evidence="1">
    <location>
        <begin position="900"/>
        <end position="975"/>
    </location>
</feature>
<evidence type="ECO:0000313" key="3">
    <source>
        <dbReference type="Proteomes" id="UP000320333"/>
    </source>
</evidence>
<dbReference type="InterPro" id="IPR039918">
    <property type="entry name" value="PPP4R4"/>
</dbReference>
<dbReference type="STRING" id="246404.A0A507F087"/>
<proteinExistence type="predicted"/>
<dbReference type="PANTHER" id="PTHR21467">
    <property type="entry name" value="PROTEIN PHOSPHATASE 4 REGULATORY SUBUNIT 4 PPP4R4"/>
    <property type="match status" value="1"/>
</dbReference>
<dbReference type="PANTHER" id="PTHR21467:SF0">
    <property type="entry name" value="SERINE_THREONINE-PROTEIN PHOSPHATASE 4 REGULATORY SUBUNIT 4"/>
    <property type="match status" value="1"/>
</dbReference>
<protein>
    <submittedName>
        <fullName evidence="2">Uncharacterized protein</fullName>
    </submittedName>
</protein>
<feature type="compositionally biased region" description="Gly residues" evidence="1">
    <location>
        <begin position="1045"/>
        <end position="1060"/>
    </location>
</feature>
<sequence>MGKSSKFPSISHKHSASSSGSSNSNGSSGIISASGKSASADGNGVGGGKNGGSVRKTGGTGEMSEFIDWESELGVSSESIDDDIKGTDEVKVLSRLHKTDEEIQQLSIDADLDEISRALLILRNGQNIQLPAILSSLPRLLTERRKETLSQIIPLLLDSLHSHPGEFQMMAAGTMYDVIDKGLIPEAVVDEVYACATKLLGNKDENISAVWGDVLIISIKSMSQKAIYDSILPGCLAYSGLSQPVPLRIWSCRMLGAVVSRLKSSEIETLFQRAITLCQDTDYEVRACMCHQLNEFAKHVKLDSVRRSLFHEYVELIIDEEDYVREAALANLVKSAEFVDDTAKSNIIVPIWKKLCSEKPARLMELMARDFGLFFYHCKSVLPEDAVKFFMEFYQSTALSTEEDLRIWSAYNFPGILKTVGPEMYEQLRLDQILLHLSVDSSIDVKRRITCGFHEIVDILDRQSQNLVRPIFLRLLSNPEVDVYEPLFKNLNVILKGFALDETGRRTAQFDELLFSILRKEREYASNASYKLVWRIHHDLLNQFKHFIDYFDSEYIHDQCVPLLFKLLSDNITIPIKKTIIETLCIYLRKMRRLENRIKMIRSIADLRESPSFHTRLIFIWTLQELYNHFSHRFIRETFFDEFLDMARDPVPNIRISFVALSPQFRKSLLRGFHNTQQQQQQNQFTSISGNSTVGFPNPNLKSSSNHFQQHQAAVIANMTRLNECLMALSGDADRDVSGLAQDELERCGLGTRRTVKSLAAAAATVSTANVGGFEPLDLRSGYGVSNEDADEDKDREEFEERLLAQEIEDDSASVRRKDDDFVSGGRSAAGKRLSMVSRHGTVKTGGASIQSMTSAGHRKMGGGSTKTGSAVAAKQSSAAAPLNNYGLGAQRVLGQPNRVTAGANHGSLGQLSNIGSSPPETVKRGKSAGPIEKQRPPAGGNNAKTQGTSATGNKGESEGYSTAPSELGPSGKKKSLSSLVASAAKNGPLKTISTIASGYQGGQRRDVQNVALIPRNTQLSPSSSRNQIEPTNSASSNRSTLNYTGGGSGVAKPFGGSGGMQPQRGGTVKQLPPLSPSAVDAYSKKH</sequence>
<feature type="region of interest" description="Disordered" evidence="1">
    <location>
        <begin position="777"/>
        <end position="796"/>
    </location>
</feature>
<dbReference type="InterPro" id="IPR011989">
    <property type="entry name" value="ARM-like"/>
</dbReference>
<dbReference type="AlphaFoldDB" id="A0A507F087"/>
<comment type="caution">
    <text evidence="2">The sequence shown here is derived from an EMBL/GenBank/DDBJ whole genome shotgun (WGS) entry which is preliminary data.</text>
</comment>
<feature type="compositionally biased region" description="Low complexity" evidence="1">
    <location>
        <begin position="965"/>
        <end position="975"/>
    </location>
</feature>
<evidence type="ECO:0000313" key="2">
    <source>
        <dbReference type="EMBL" id="TPX69524.1"/>
    </source>
</evidence>
<accession>A0A507F087</accession>
<name>A0A507F087_9FUNG</name>
<feature type="region of interest" description="Disordered" evidence="1">
    <location>
        <begin position="1"/>
        <end position="61"/>
    </location>
</feature>
<organism evidence="2 3">
    <name type="scientific">Chytriomyces confervae</name>
    <dbReference type="NCBI Taxonomy" id="246404"/>
    <lineage>
        <taxon>Eukaryota</taxon>
        <taxon>Fungi</taxon>
        <taxon>Fungi incertae sedis</taxon>
        <taxon>Chytridiomycota</taxon>
        <taxon>Chytridiomycota incertae sedis</taxon>
        <taxon>Chytridiomycetes</taxon>
        <taxon>Chytridiales</taxon>
        <taxon>Chytriomycetaceae</taxon>
        <taxon>Chytriomyces</taxon>
    </lineage>
</organism>
<feature type="compositionally biased region" description="Polar residues" evidence="1">
    <location>
        <begin position="1016"/>
        <end position="1044"/>
    </location>
</feature>
<dbReference type="Gene3D" id="1.25.10.10">
    <property type="entry name" value="Leucine-rich Repeat Variant"/>
    <property type="match status" value="1"/>
</dbReference>
<feature type="compositionally biased region" description="Polar residues" evidence="1">
    <location>
        <begin position="908"/>
        <end position="920"/>
    </location>
</feature>
<reference evidence="2 3" key="1">
    <citation type="journal article" date="2019" name="Sci. Rep.">
        <title>Comparative genomics of chytrid fungi reveal insights into the obligate biotrophic and pathogenic lifestyle of Synchytrium endobioticum.</title>
        <authorList>
            <person name="van de Vossenberg B.T.L.H."/>
            <person name="Warris S."/>
            <person name="Nguyen H.D.T."/>
            <person name="van Gent-Pelzer M.P.E."/>
            <person name="Joly D.L."/>
            <person name="van de Geest H.C."/>
            <person name="Bonants P.J.M."/>
            <person name="Smith D.S."/>
            <person name="Levesque C.A."/>
            <person name="van der Lee T.A.J."/>
        </authorList>
    </citation>
    <scope>NUCLEOTIDE SEQUENCE [LARGE SCALE GENOMIC DNA]</scope>
    <source>
        <strain evidence="2 3">CBS 675.73</strain>
    </source>
</reference>
<dbReference type="GO" id="GO:0008287">
    <property type="term" value="C:protein serine/threonine phosphatase complex"/>
    <property type="evidence" value="ECO:0007669"/>
    <property type="project" value="TreeGrafter"/>
</dbReference>
<dbReference type="GO" id="GO:0005829">
    <property type="term" value="C:cytosol"/>
    <property type="evidence" value="ECO:0007669"/>
    <property type="project" value="TreeGrafter"/>
</dbReference>
<dbReference type="OrthoDB" id="340346at2759"/>
<feature type="compositionally biased region" description="Low complexity" evidence="1">
    <location>
        <begin position="16"/>
        <end position="42"/>
    </location>
</feature>
<dbReference type="InterPro" id="IPR016024">
    <property type="entry name" value="ARM-type_fold"/>
</dbReference>
<dbReference type="GO" id="GO:0019888">
    <property type="term" value="F:protein phosphatase regulator activity"/>
    <property type="evidence" value="ECO:0007669"/>
    <property type="project" value="TreeGrafter"/>
</dbReference>
<feature type="region of interest" description="Disordered" evidence="1">
    <location>
        <begin position="843"/>
        <end position="873"/>
    </location>
</feature>
<dbReference type="EMBL" id="QEAP01000314">
    <property type="protein sequence ID" value="TPX69524.1"/>
    <property type="molecule type" value="Genomic_DNA"/>
</dbReference>
<evidence type="ECO:0000256" key="1">
    <source>
        <dbReference type="SAM" id="MobiDB-lite"/>
    </source>
</evidence>
<dbReference type="Proteomes" id="UP000320333">
    <property type="component" value="Unassembled WGS sequence"/>
</dbReference>
<feature type="compositionally biased region" description="Polar residues" evidence="1">
    <location>
        <begin position="943"/>
        <end position="964"/>
    </location>
</feature>
<feature type="region of interest" description="Disordered" evidence="1">
    <location>
        <begin position="1015"/>
        <end position="1087"/>
    </location>
</feature>
<keyword evidence="3" id="KW-1185">Reference proteome</keyword>
<dbReference type="SUPFAM" id="SSF48371">
    <property type="entry name" value="ARM repeat"/>
    <property type="match status" value="1"/>
</dbReference>